<name>Q1ILS0_KORVE</name>
<organism evidence="1 2">
    <name type="scientific">Koribacter versatilis (strain Ellin345)</name>
    <dbReference type="NCBI Taxonomy" id="204669"/>
    <lineage>
        <taxon>Bacteria</taxon>
        <taxon>Pseudomonadati</taxon>
        <taxon>Acidobacteriota</taxon>
        <taxon>Terriglobia</taxon>
        <taxon>Terriglobales</taxon>
        <taxon>Candidatus Korobacteraceae</taxon>
        <taxon>Candidatus Korobacter</taxon>
    </lineage>
</organism>
<protein>
    <submittedName>
        <fullName evidence="1">Uncharacterized protein</fullName>
    </submittedName>
</protein>
<dbReference type="STRING" id="204669.Acid345_3179"/>
<evidence type="ECO:0000313" key="1">
    <source>
        <dbReference type="EMBL" id="ABF42180.1"/>
    </source>
</evidence>
<dbReference type="EMBL" id="CP000360">
    <property type="protein sequence ID" value="ABF42180.1"/>
    <property type="molecule type" value="Genomic_DNA"/>
</dbReference>
<evidence type="ECO:0000313" key="2">
    <source>
        <dbReference type="Proteomes" id="UP000002432"/>
    </source>
</evidence>
<sequence>MKGDPDARNWHRYALAFLWFRLSRYERFSAVRPRLEWQTNRGPAGEWRWLMYVGEGWTAGVEDSSQVGQKSTAATRYRICVVSKDRLLWGEESFQWLEDARKAAIQMTIGVITAQREKKATDGQ</sequence>
<keyword evidence="2" id="KW-1185">Reference proteome</keyword>
<dbReference type="RefSeq" id="WP_011523979.1">
    <property type="nucleotide sequence ID" value="NC_008009.1"/>
</dbReference>
<gene>
    <name evidence="1" type="ordered locus">Acid345_3179</name>
</gene>
<dbReference type="AlphaFoldDB" id="Q1ILS0"/>
<reference evidence="1 2" key="1">
    <citation type="journal article" date="2009" name="Appl. Environ. Microbiol.">
        <title>Three genomes from the phylum Acidobacteria provide insight into the lifestyles of these microorganisms in soils.</title>
        <authorList>
            <person name="Ward N.L."/>
            <person name="Challacombe J.F."/>
            <person name="Janssen P.H."/>
            <person name="Henrissat B."/>
            <person name="Coutinho P.M."/>
            <person name="Wu M."/>
            <person name="Xie G."/>
            <person name="Haft D.H."/>
            <person name="Sait M."/>
            <person name="Badger J."/>
            <person name="Barabote R.D."/>
            <person name="Bradley B."/>
            <person name="Brettin T.S."/>
            <person name="Brinkac L.M."/>
            <person name="Bruce D."/>
            <person name="Creasy T."/>
            <person name="Daugherty S.C."/>
            <person name="Davidsen T.M."/>
            <person name="DeBoy R.T."/>
            <person name="Detter J.C."/>
            <person name="Dodson R.J."/>
            <person name="Durkin A.S."/>
            <person name="Ganapathy A."/>
            <person name="Gwinn-Giglio M."/>
            <person name="Han C.S."/>
            <person name="Khouri H."/>
            <person name="Kiss H."/>
            <person name="Kothari S.P."/>
            <person name="Madupu R."/>
            <person name="Nelson K.E."/>
            <person name="Nelson W.C."/>
            <person name="Paulsen I."/>
            <person name="Penn K."/>
            <person name="Ren Q."/>
            <person name="Rosovitz M.J."/>
            <person name="Selengut J.D."/>
            <person name="Shrivastava S."/>
            <person name="Sullivan S.A."/>
            <person name="Tapia R."/>
            <person name="Thompson L.S."/>
            <person name="Watkins K.L."/>
            <person name="Yang Q."/>
            <person name="Yu C."/>
            <person name="Zafar N."/>
            <person name="Zhou L."/>
            <person name="Kuske C.R."/>
        </authorList>
    </citation>
    <scope>NUCLEOTIDE SEQUENCE [LARGE SCALE GENOMIC DNA]</scope>
    <source>
        <strain evidence="1 2">Ellin345</strain>
    </source>
</reference>
<accession>Q1ILS0</accession>
<dbReference type="EnsemblBacteria" id="ABF42180">
    <property type="protein sequence ID" value="ABF42180"/>
    <property type="gene ID" value="Acid345_3179"/>
</dbReference>
<proteinExistence type="predicted"/>
<dbReference type="Proteomes" id="UP000002432">
    <property type="component" value="Chromosome"/>
</dbReference>
<dbReference type="KEGG" id="aba:Acid345_3179"/>
<dbReference type="HOGENOM" id="CLU_2000882_0_0_0"/>